<feature type="compositionally biased region" description="Acidic residues" evidence="1">
    <location>
        <begin position="218"/>
        <end position="228"/>
    </location>
</feature>
<dbReference type="InterPro" id="IPR042252">
    <property type="entry name" value="MtfA_N"/>
</dbReference>
<reference evidence="2 3" key="1">
    <citation type="submission" date="2020-08" db="EMBL/GenBank/DDBJ databases">
        <title>Genome sequencing of Purple Non-Sulfur Bacteria from various extreme environments.</title>
        <authorList>
            <person name="Mayer M."/>
        </authorList>
    </citation>
    <scope>NUCLEOTIDE SEQUENCE [LARGE SCALE GENOMIC DNA]</scope>
    <source>
        <strain evidence="2 3">2761</strain>
    </source>
</reference>
<dbReference type="RefSeq" id="WP_228273802.1">
    <property type="nucleotide sequence ID" value="NZ_JACIGE010000016.1"/>
</dbReference>
<dbReference type="AlphaFoldDB" id="A0A840G3H1"/>
<evidence type="ECO:0000313" key="3">
    <source>
        <dbReference type="Proteomes" id="UP000587070"/>
    </source>
</evidence>
<evidence type="ECO:0000313" key="2">
    <source>
        <dbReference type="EMBL" id="MBB4248957.1"/>
    </source>
</evidence>
<name>A0A840G3H1_RHOTE</name>
<dbReference type="GO" id="GO:0008237">
    <property type="term" value="F:metallopeptidase activity"/>
    <property type="evidence" value="ECO:0007669"/>
    <property type="project" value="InterPro"/>
</dbReference>
<dbReference type="CDD" id="cd20169">
    <property type="entry name" value="Peptidase_M90_mtfA"/>
    <property type="match status" value="1"/>
</dbReference>
<evidence type="ECO:0000256" key="1">
    <source>
        <dbReference type="SAM" id="MobiDB-lite"/>
    </source>
</evidence>
<dbReference type="GO" id="GO:0004177">
    <property type="term" value="F:aminopeptidase activity"/>
    <property type="evidence" value="ECO:0007669"/>
    <property type="project" value="TreeGrafter"/>
</dbReference>
<dbReference type="InterPro" id="IPR010384">
    <property type="entry name" value="MtfA_fam"/>
</dbReference>
<gene>
    <name evidence="2" type="ORF">GGD90_003359</name>
</gene>
<dbReference type="Gene3D" id="3.40.390.10">
    <property type="entry name" value="Collagenase (Catalytic Domain)"/>
    <property type="match status" value="1"/>
</dbReference>
<dbReference type="Gene3D" id="1.10.472.150">
    <property type="entry name" value="Glucose-regulated metallo-peptidase M90, N-terminal domain"/>
    <property type="match status" value="1"/>
</dbReference>
<dbReference type="Pfam" id="PF06167">
    <property type="entry name" value="Peptidase_M90"/>
    <property type="match status" value="1"/>
</dbReference>
<dbReference type="PANTHER" id="PTHR30164">
    <property type="entry name" value="MTFA PEPTIDASE"/>
    <property type="match status" value="1"/>
</dbReference>
<sequence>MIGKLFGDMVGSTLGQIFGRREAVTVPEALWHETLATLPFLAALAADEQQRLRGLCEAFLGEKEFTTAGGLELSDAICVSIAAQGCLPILNLGLSAYAGWVGIVVYPDEFVIPRRIEDDFGVVHEYDEVASGEAWEGGPLLISWRDAQMAGDGYNVVIHEFAHKLDMQNGPADGVPPLPRGISHAAWEETLLGAWEDFCAEVDAAEEDYERTSFASDNEGDDDASDTAADEFALPSGLDPYGAESPAEFFAVMSEAFFETPALLSERFPGLYRLFTAFYRQNPLTRCSSEA</sequence>
<dbReference type="PANTHER" id="PTHR30164:SF2">
    <property type="entry name" value="PROTEIN MTFA"/>
    <property type="match status" value="1"/>
</dbReference>
<accession>A0A840G3H1</accession>
<comment type="caution">
    <text evidence="2">The sequence shown here is derived from an EMBL/GenBank/DDBJ whole genome shotgun (WGS) entry which is preliminary data.</text>
</comment>
<organism evidence="2 3">
    <name type="scientific">Rhodocyclus tenuis</name>
    <name type="common">Rhodospirillum tenue</name>
    <dbReference type="NCBI Taxonomy" id="1066"/>
    <lineage>
        <taxon>Bacteria</taxon>
        <taxon>Pseudomonadati</taxon>
        <taxon>Pseudomonadota</taxon>
        <taxon>Betaproteobacteria</taxon>
        <taxon>Rhodocyclales</taxon>
        <taxon>Rhodocyclaceae</taxon>
        <taxon>Rhodocyclus</taxon>
    </lineage>
</organism>
<dbReference type="Proteomes" id="UP000587070">
    <property type="component" value="Unassembled WGS sequence"/>
</dbReference>
<dbReference type="EMBL" id="JACIGE010000016">
    <property type="protein sequence ID" value="MBB4248957.1"/>
    <property type="molecule type" value="Genomic_DNA"/>
</dbReference>
<dbReference type="SUPFAM" id="SSF55486">
    <property type="entry name" value="Metalloproteases ('zincins'), catalytic domain"/>
    <property type="match status" value="1"/>
</dbReference>
<dbReference type="InterPro" id="IPR024079">
    <property type="entry name" value="MetalloPept_cat_dom_sf"/>
</dbReference>
<keyword evidence="3" id="KW-1185">Reference proteome</keyword>
<protein>
    <recommendedName>
        <fullName evidence="4">Zinc-dependent peptidase</fullName>
    </recommendedName>
</protein>
<evidence type="ECO:0008006" key="4">
    <source>
        <dbReference type="Google" id="ProtNLM"/>
    </source>
</evidence>
<dbReference type="GO" id="GO:0005829">
    <property type="term" value="C:cytosol"/>
    <property type="evidence" value="ECO:0007669"/>
    <property type="project" value="TreeGrafter"/>
</dbReference>
<feature type="region of interest" description="Disordered" evidence="1">
    <location>
        <begin position="209"/>
        <end position="228"/>
    </location>
</feature>
<proteinExistence type="predicted"/>